<keyword evidence="2" id="KW-0808">Transferase</keyword>
<evidence type="ECO:0000259" key="1">
    <source>
        <dbReference type="PROSITE" id="PS51186"/>
    </source>
</evidence>
<dbReference type="GO" id="GO:0016747">
    <property type="term" value="F:acyltransferase activity, transferring groups other than amino-acyl groups"/>
    <property type="evidence" value="ECO:0007669"/>
    <property type="project" value="InterPro"/>
</dbReference>
<dbReference type="RefSeq" id="WP_073278393.1">
    <property type="nucleotide sequence ID" value="NZ_FRAC01000020.1"/>
</dbReference>
<dbReference type="PANTHER" id="PTHR43233:SF1">
    <property type="entry name" value="FAMILY N-ACETYLTRANSFERASE, PUTATIVE (AFU_ORTHOLOGUE AFUA_6G03350)-RELATED"/>
    <property type="match status" value="1"/>
</dbReference>
<dbReference type="PROSITE" id="PS51186">
    <property type="entry name" value="GNAT"/>
    <property type="match status" value="1"/>
</dbReference>
<dbReference type="InterPro" id="IPR000182">
    <property type="entry name" value="GNAT_dom"/>
</dbReference>
<protein>
    <submittedName>
        <fullName evidence="2">Acetyltransferase (GNAT) domain-containing protein</fullName>
    </submittedName>
</protein>
<dbReference type="STRING" id="1121322.SAMN02745136_03774"/>
<dbReference type="Pfam" id="PF00583">
    <property type="entry name" value="Acetyltransf_1"/>
    <property type="match status" value="1"/>
</dbReference>
<keyword evidence="3" id="KW-1185">Reference proteome</keyword>
<organism evidence="2 3">
    <name type="scientific">Anaerocolumna jejuensis DSM 15929</name>
    <dbReference type="NCBI Taxonomy" id="1121322"/>
    <lineage>
        <taxon>Bacteria</taxon>
        <taxon>Bacillati</taxon>
        <taxon>Bacillota</taxon>
        <taxon>Clostridia</taxon>
        <taxon>Lachnospirales</taxon>
        <taxon>Lachnospiraceae</taxon>
        <taxon>Anaerocolumna</taxon>
    </lineage>
</organism>
<dbReference type="Gene3D" id="3.40.630.30">
    <property type="match status" value="1"/>
</dbReference>
<accession>A0A1M6WR64</accession>
<name>A0A1M6WR64_9FIRM</name>
<dbReference type="Proteomes" id="UP000184386">
    <property type="component" value="Unassembled WGS sequence"/>
</dbReference>
<evidence type="ECO:0000313" key="2">
    <source>
        <dbReference type="EMBL" id="SHK96079.1"/>
    </source>
</evidence>
<dbReference type="AlphaFoldDB" id="A0A1M6WR64"/>
<dbReference type="OrthoDB" id="9775804at2"/>
<evidence type="ECO:0000313" key="3">
    <source>
        <dbReference type="Proteomes" id="UP000184386"/>
    </source>
</evidence>
<reference evidence="2 3" key="1">
    <citation type="submission" date="2016-11" db="EMBL/GenBank/DDBJ databases">
        <authorList>
            <person name="Jaros S."/>
            <person name="Januszkiewicz K."/>
            <person name="Wedrychowicz H."/>
        </authorList>
    </citation>
    <scope>NUCLEOTIDE SEQUENCE [LARGE SCALE GENOMIC DNA]</scope>
    <source>
        <strain evidence="2 3">DSM 15929</strain>
    </source>
</reference>
<feature type="domain" description="N-acetyltransferase" evidence="1">
    <location>
        <begin position="3"/>
        <end position="137"/>
    </location>
</feature>
<proteinExistence type="predicted"/>
<dbReference type="InterPro" id="IPR016181">
    <property type="entry name" value="Acyl_CoA_acyltransferase"/>
</dbReference>
<dbReference type="EMBL" id="FRAC01000020">
    <property type="protein sequence ID" value="SHK96079.1"/>
    <property type="molecule type" value="Genomic_DNA"/>
</dbReference>
<dbReference type="InterPro" id="IPR053144">
    <property type="entry name" value="Acetyltransferase_Butenolide"/>
</dbReference>
<gene>
    <name evidence="2" type="ORF">SAMN02745136_03774</name>
</gene>
<dbReference type="CDD" id="cd04301">
    <property type="entry name" value="NAT_SF"/>
    <property type="match status" value="1"/>
</dbReference>
<sequence>MNYKIIENSIPPLQELVNLYKDAGWSNYTKDTALLVNAYKNSLFVLAVWDSSKLIGIIRVVGDGYSILYIQDLLILKEYQHMGIGSRLLEEVMDKYKNVYQTVLLSDNEPKTKAFNQKMGLVSGDTYGCISFIKFNM</sequence>
<dbReference type="SUPFAM" id="SSF55729">
    <property type="entry name" value="Acyl-CoA N-acyltransferases (Nat)"/>
    <property type="match status" value="1"/>
</dbReference>
<dbReference type="PANTHER" id="PTHR43233">
    <property type="entry name" value="FAMILY N-ACETYLTRANSFERASE, PUTATIVE (AFU_ORTHOLOGUE AFUA_6G03350)-RELATED"/>
    <property type="match status" value="1"/>
</dbReference>